<feature type="region of interest" description="Disordered" evidence="1">
    <location>
        <begin position="337"/>
        <end position="385"/>
    </location>
</feature>
<evidence type="ECO:0000313" key="6">
    <source>
        <dbReference type="Proteomes" id="UP000266643"/>
    </source>
</evidence>
<evidence type="ECO:0000313" key="4">
    <source>
        <dbReference type="EMBL" id="RHY70589.1"/>
    </source>
</evidence>
<evidence type="ECO:0000256" key="1">
    <source>
        <dbReference type="SAM" id="MobiDB-lite"/>
    </source>
</evidence>
<dbReference type="AlphaFoldDB" id="A0A397AC81"/>
<dbReference type="EMBL" id="QUTB01002927">
    <property type="protein sequence ID" value="RHY70589.1"/>
    <property type="molecule type" value="Genomic_DNA"/>
</dbReference>
<accession>A0A397AC81</accession>
<evidence type="ECO:0000313" key="2">
    <source>
        <dbReference type="EMBL" id="RHY03277.1"/>
    </source>
</evidence>
<reference evidence="5 6" key="1">
    <citation type="submission" date="2018-08" db="EMBL/GenBank/DDBJ databases">
        <title>Aphanomyces genome sequencing and annotation.</title>
        <authorList>
            <person name="Minardi D."/>
            <person name="Oidtmann B."/>
            <person name="Van Der Giezen M."/>
            <person name="Studholme D.J."/>
        </authorList>
    </citation>
    <scope>NUCLEOTIDE SEQUENCE [LARGE SCALE GENOMIC DNA]</scope>
    <source>
        <strain evidence="3 6">D2</strain>
        <strain evidence="4 7">Si</strain>
        <strain evidence="2 5">Yx</strain>
    </source>
</reference>
<evidence type="ECO:0000313" key="5">
    <source>
        <dbReference type="Proteomes" id="UP000266239"/>
    </source>
</evidence>
<feature type="compositionally biased region" description="Polar residues" evidence="1">
    <location>
        <begin position="337"/>
        <end position="351"/>
    </location>
</feature>
<dbReference type="Proteomes" id="UP000266239">
    <property type="component" value="Unassembled WGS sequence"/>
</dbReference>
<dbReference type="Proteomes" id="UP000266643">
    <property type="component" value="Unassembled WGS sequence"/>
</dbReference>
<organism evidence="2 5">
    <name type="scientific">Aphanomyces astaci</name>
    <name type="common">Crayfish plague agent</name>
    <dbReference type="NCBI Taxonomy" id="112090"/>
    <lineage>
        <taxon>Eukaryota</taxon>
        <taxon>Sar</taxon>
        <taxon>Stramenopiles</taxon>
        <taxon>Oomycota</taxon>
        <taxon>Saprolegniomycetes</taxon>
        <taxon>Saprolegniales</taxon>
        <taxon>Verrucalvaceae</taxon>
        <taxon>Aphanomyces</taxon>
    </lineage>
</organism>
<dbReference type="EMBL" id="QUTA01008560">
    <property type="protein sequence ID" value="RHY03277.1"/>
    <property type="molecule type" value="Genomic_DNA"/>
</dbReference>
<evidence type="ECO:0000313" key="7">
    <source>
        <dbReference type="Proteomes" id="UP000283543"/>
    </source>
</evidence>
<feature type="region of interest" description="Disordered" evidence="1">
    <location>
        <begin position="261"/>
        <end position="324"/>
    </location>
</feature>
<dbReference type="Proteomes" id="UP000283543">
    <property type="component" value="Unassembled WGS sequence"/>
</dbReference>
<name>A0A397AC81_APHAT</name>
<feature type="compositionally biased region" description="Low complexity" evidence="1">
    <location>
        <begin position="290"/>
        <end position="299"/>
    </location>
</feature>
<dbReference type="EMBL" id="QUTD01004546">
    <property type="protein sequence ID" value="RHY67382.1"/>
    <property type="molecule type" value="Genomic_DNA"/>
</dbReference>
<dbReference type="VEuPathDB" id="FungiDB:H257_18777"/>
<proteinExistence type="predicted"/>
<protein>
    <submittedName>
        <fullName evidence="2">Uncharacterized protein</fullName>
    </submittedName>
</protein>
<sequence length="706" mass="77918">MSAATASSSYAEATAPKTRVYFPRPSIDEMDEIMTFLRNEGHSVDDSIDFIQARVPYRHIVKTSTLVVDTGTTFAANTAANSIRTLWASMLQATQAPLVHQALRVKVGGITQLNKIPGQRGGFAFSVTDEWRKQLYGQPIVIGGKSFTFGKIHPLDTAFYLDITGTRSTFPIKRVVQALVSLGTTVVYFAHREITEFEQNFGNWRVYFAMDTIPQQLLCHGKSLAFVTVNGFSYPVFCKPSQFERGTRDKQSLDVDVILHDPTHDQSTNNAPSRPADLVPPLSGAEVDLDLSPNLSSDDQVSDVMPPTPPVATVAGDTDMTSRPRIDPTDIALDETSVASPTTPTSYTSQALPAERAQKRAATSPARTEFQVVRSTKKGRQSIQPIPPLSFASPNFFDELSRLSASMRDVGNSERLVSFTPLVTTVPADLVGHLTTQRMAYLPGSKKRVSWDPNHMSLSDLVAVLETETNKANALDPTTLHTEALAHSTAAYNNLTASHKLDHTWSHVNRFPHAAFLALDEVASTTGLSDVIRLHQLYRHTAATFCTRDTTFSNRINTLCATRPTNRDQLLTLLQQCTTMLDPASVRLEEALALFELVLATSCPAVFKSDAWLLLLSHQSVPWLTVHSATRLLHPSTLYMVICSQLGQHLLTNLRLLNWSHDAISLLETISTDQFNTANFDNVWMFEPTSSPPSLVHQQLDFSSHD</sequence>
<comment type="caution">
    <text evidence="2">The sequence shown here is derived from an EMBL/GenBank/DDBJ whole genome shotgun (WGS) entry which is preliminary data.</text>
</comment>
<gene>
    <name evidence="2" type="ORF">DYB25_008262</name>
    <name evidence="3" type="ORF">DYB30_001888</name>
    <name evidence="4" type="ORF">DYB34_011390</name>
</gene>
<evidence type="ECO:0000313" key="3">
    <source>
        <dbReference type="EMBL" id="RHY67382.1"/>
    </source>
</evidence>